<feature type="transmembrane region" description="Helical" evidence="14">
    <location>
        <begin position="24"/>
        <end position="43"/>
    </location>
</feature>
<evidence type="ECO:0000256" key="7">
    <source>
        <dbReference type="ARBA" id="ARBA00023002"/>
    </source>
</evidence>
<proteinExistence type="inferred from homology"/>
<evidence type="ECO:0000256" key="9">
    <source>
        <dbReference type="ARBA" id="ARBA00023098"/>
    </source>
</evidence>
<evidence type="ECO:0000256" key="11">
    <source>
        <dbReference type="ARBA" id="ARBA00023160"/>
    </source>
</evidence>
<dbReference type="GO" id="GO:0005506">
    <property type="term" value="F:iron ion binding"/>
    <property type="evidence" value="ECO:0007669"/>
    <property type="project" value="TreeGrafter"/>
</dbReference>
<evidence type="ECO:0000256" key="8">
    <source>
        <dbReference type="ARBA" id="ARBA00023004"/>
    </source>
</evidence>
<evidence type="ECO:0000256" key="10">
    <source>
        <dbReference type="ARBA" id="ARBA00023136"/>
    </source>
</evidence>
<dbReference type="GO" id="GO:0006636">
    <property type="term" value="P:unsaturated fatty acid biosynthetic process"/>
    <property type="evidence" value="ECO:0007669"/>
    <property type="project" value="TreeGrafter"/>
</dbReference>
<comment type="caution">
    <text evidence="16">The sequence shown here is derived from an EMBL/GenBank/DDBJ whole genome shotgun (WGS) entry which is preliminary data.</text>
</comment>
<evidence type="ECO:0000256" key="3">
    <source>
        <dbReference type="ARBA" id="ARBA00022516"/>
    </source>
</evidence>
<sequence length="335" mass="37453">MSSPEPPAARRYQPLPGPEYRRRIVWANVAALAGLHAAAAYGVCRVHHAHVLTHLWAVALIGWTGLATTAGAHRLFTHRSYKAAPALRLLLLVGQTMVSENCLWTWVRDHRQHHKHSETNADPHNANRGFFFAHMGWLMVRKHPDVIAAGRGVDMSDMDADWMVATQRKYYFALWVPLGLVLPVGLPVLLWAETWPNAVLVAFFIRMTVTLHGTWLVNSWAHLYGTRPYDRTIGPVESSLVSLCSLGEGWHNYHHAFPWDYRASEFGQHLSVTTAVLDALAALGLVYDRKAASEETVRRRAQRTGDGSHPRYGSDGVPEHLAPEPEPRPELCGGD</sequence>
<dbReference type="GO" id="GO:0004768">
    <property type="term" value="F:stearoyl-CoA 9-desaturase activity"/>
    <property type="evidence" value="ECO:0007669"/>
    <property type="project" value="TreeGrafter"/>
</dbReference>
<comment type="cofactor">
    <cofactor evidence="12">
        <name>Fe(2+)</name>
        <dbReference type="ChEBI" id="CHEBI:29033"/>
    </cofactor>
</comment>
<feature type="domain" description="Fatty acid desaturase" evidence="15">
    <location>
        <begin position="55"/>
        <end position="258"/>
    </location>
</feature>
<name>A0AAV7XBS3_9NEOP</name>
<evidence type="ECO:0000256" key="12">
    <source>
        <dbReference type="RuleBase" id="RU000581"/>
    </source>
</evidence>
<keyword evidence="17" id="KW-1185">Reference proteome</keyword>
<keyword evidence="3 12" id="KW-0444">Lipid biosynthesis</keyword>
<dbReference type="InterPro" id="IPR005804">
    <property type="entry name" value="FA_desaturase_dom"/>
</dbReference>
<feature type="compositionally biased region" description="Basic and acidic residues" evidence="13">
    <location>
        <begin position="317"/>
        <end position="329"/>
    </location>
</feature>
<keyword evidence="5" id="KW-0276">Fatty acid metabolism</keyword>
<evidence type="ECO:0000313" key="16">
    <source>
        <dbReference type="EMBL" id="KAJ1521046.1"/>
    </source>
</evidence>
<comment type="domain">
    <text evidence="12">The histidine box domains are involved in binding the catalytic metal ions.</text>
</comment>
<evidence type="ECO:0000259" key="15">
    <source>
        <dbReference type="Pfam" id="PF00487"/>
    </source>
</evidence>
<dbReference type="Proteomes" id="UP001075354">
    <property type="component" value="Chromosome 13"/>
</dbReference>
<keyword evidence="10 14" id="KW-0472">Membrane</keyword>
<dbReference type="GO" id="GO:0005789">
    <property type="term" value="C:endoplasmic reticulum membrane"/>
    <property type="evidence" value="ECO:0007669"/>
    <property type="project" value="TreeGrafter"/>
</dbReference>
<evidence type="ECO:0000256" key="14">
    <source>
        <dbReference type="SAM" id="Phobius"/>
    </source>
</evidence>
<dbReference type="InterPro" id="IPR015876">
    <property type="entry name" value="Acyl-CoA_DS"/>
</dbReference>
<feature type="region of interest" description="Disordered" evidence="13">
    <location>
        <begin position="296"/>
        <end position="335"/>
    </location>
</feature>
<reference evidence="16" key="1">
    <citation type="submission" date="2022-12" db="EMBL/GenBank/DDBJ databases">
        <title>Chromosome-level genome assembly of the bean flower thrips Megalurothrips usitatus.</title>
        <authorList>
            <person name="Ma L."/>
            <person name="Liu Q."/>
            <person name="Li H."/>
            <person name="Cai W."/>
        </authorList>
    </citation>
    <scope>NUCLEOTIDE SEQUENCE</scope>
    <source>
        <strain evidence="16">Cailab_2022a</strain>
    </source>
</reference>
<organism evidence="16 17">
    <name type="scientific">Megalurothrips usitatus</name>
    <name type="common">bean blossom thrips</name>
    <dbReference type="NCBI Taxonomy" id="439358"/>
    <lineage>
        <taxon>Eukaryota</taxon>
        <taxon>Metazoa</taxon>
        <taxon>Ecdysozoa</taxon>
        <taxon>Arthropoda</taxon>
        <taxon>Hexapoda</taxon>
        <taxon>Insecta</taxon>
        <taxon>Pterygota</taxon>
        <taxon>Neoptera</taxon>
        <taxon>Paraneoptera</taxon>
        <taxon>Thysanoptera</taxon>
        <taxon>Terebrantia</taxon>
        <taxon>Thripoidea</taxon>
        <taxon>Thripidae</taxon>
        <taxon>Megalurothrips</taxon>
    </lineage>
</organism>
<keyword evidence="9" id="KW-0443">Lipid metabolism</keyword>
<dbReference type="Pfam" id="PF00487">
    <property type="entry name" value="FA_desaturase"/>
    <property type="match status" value="1"/>
</dbReference>
<dbReference type="CDD" id="cd03505">
    <property type="entry name" value="Delta9-FADS-like"/>
    <property type="match status" value="1"/>
</dbReference>
<protein>
    <recommendedName>
        <fullName evidence="15">Fatty acid desaturase domain-containing protein</fullName>
    </recommendedName>
</protein>
<comment type="subcellular location">
    <subcellularLocation>
        <location evidence="1">Membrane</location>
        <topology evidence="1">Multi-pass membrane protein</topology>
    </subcellularLocation>
</comment>
<keyword evidence="7 12" id="KW-0560">Oxidoreductase</keyword>
<feature type="transmembrane region" description="Helical" evidence="14">
    <location>
        <begin position="55"/>
        <end position="76"/>
    </location>
</feature>
<dbReference type="PANTHER" id="PTHR11351">
    <property type="entry name" value="ACYL-COA DESATURASE"/>
    <property type="match status" value="1"/>
</dbReference>
<comment type="similarity">
    <text evidence="2 12">Belongs to the fatty acid desaturase type 1 family.</text>
</comment>
<evidence type="ECO:0000256" key="4">
    <source>
        <dbReference type="ARBA" id="ARBA00022692"/>
    </source>
</evidence>
<feature type="transmembrane region" description="Helical" evidence="14">
    <location>
        <begin position="170"/>
        <end position="192"/>
    </location>
</feature>
<evidence type="ECO:0000256" key="5">
    <source>
        <dbReference type="ARBA" id="ARBA00022832"/>
    </source>
</evidence>
<evidence type="ECO:0000256" key="6">
    <source>
        <dbReference type="ARBA" id="ARBA00022989"/>
    </source>
</evidence>
<dbReference type="AlphaFoldDB" id="A0AAV7XBS3"/>
<feature type="transmembrane region" description="Helical" evidence="14">
    <location>
        <begin position="198"/>
        <end position="217"/>
    </location>
</feature>
<dbReference type="PRINTS" id="PR00075">
    <property type="entry name" value="FACDDSATRASE"/>
</dbReference>
<evidence type="ECO:0000256" key="13">
    <source>
        <dbReference type="SAM" id="MobiDB-lite"/>
    </source>
</evidence>
<keyword evidence="8" id="KW-0408">Iron</keyword>
<dbReference type="EMBL" id="JAPTSV010000013">
    <property type="protein sequence ID" value="KAJ1521046.1"/>
    <property type="molecule type" value="Genomic_DNA"/>
</dbReference>
<gene>
    <name evidence="16" type="ORF">ONE63_002757</name>
</gene>
<keyword evidence="11 12" id="KW-0275">Fatty acid biosynthesis</keyword>
<accession>A0AAV7XBS3</accession>
<evidence type="ECO:0000256" key="1">
    <source>
        <dbReference type="ARBA" id="ARBA00004141"/>
    </source>
</evidence>
<keyword evidence="4 12" id="KW-0812">Transmembrane</keyword>
<evidence type="ECO:0000256" key="2">
    <source>
        <dbReference type="ARBA" id="ARBA00009295"/>
    </source>
</evidence>
<evidence type="ECO:0000313" key="17">
    <source>
        <dbReference type="Proteomes" id="UP001075354"/>
    </source>
</evidence>
<keyword evidence="6 14" id="KW-1133">Transmembrane helix</keyword>
<dbReference type="PANTHER" id="PTHR11351:SF92">
    <property type="entry name" value="ACYL-COA DESATURASE 2-LIKE PROTEIN"/>
    <property type="match status" value="1"/>
</dbReference>